<keyword evidence="2" id="KW-0560">Oxidoreductase</keyword>
<dbReference type="GO" id="GO:0005829">
    <property type="term" value="C:cytosol"/>
    <property type="evidence" value="ECO:0007669"/>
    <property type="project" value="TreeGrafter"/>
</dbReference>
<dbReference type="GO" id="GO:0016491">
    <property type="term" value="F:oxidoreductase activity"/>
    <property type="evidence" value="ECO:0007669"/>
    <property type="project" value="UniProtKB-KW"/>
</dbReference>
<organism evidence="3">
    <name type="scientific">plant metagenome</name>
    <dbReference type="NCBI Taxonomy" id="1297885"/>
    <lineage>
        <taxon>unclassified sequences</taxon>
        <taxon>metagenomes</taxon>
        <taxon>organismal metagenomes</taxon>
    </lineage>
</organism>
<sequence length="234" mass="24490">MKLEGSVVLVTGANRGLGLEFSKQLLARGVAKVYAAARNPASVTLPGVVPIQLDVTKPEAVAEAARACGDVTVLINNAGIAKLGGFLTDDADALLREQLETNLFGMLSTSRAFAGILGRNGGGALVNILSIVSWINTPVIAAYGVTKAAAWSLTNGLRHELRAQGTQVLGFHGGFIDTDLVRDFDVPKATPEDVVRRTLDALEAGEEEVAVDEPSRQVKQGLSQGVYLTDIVAG</sequence>
<dbReference type="InterPro" id="IPR002347">
    <property type="entry name" value="SDR_fam"/>
</dbReference>
<dbReference type="InterPro" id="IPR036291">
    <property type="entry name" value="NAD(P)-bd_dom_sf"/>
</dbReference>
<reference evidence="3" key="1">
    <citation type="submission" date="2019-03" db="EMBL/GenBank/DDBJ databases">
        <authorList>
            <person name="Danneels B."/>
        </authorList>
    </citation>
    <scope>NUCLEOTIDE SEQUENCE</scope>
</reference>
<dbReference type="Pfam" id="PF00106">
    <property type="entry name" value="adh_short"/>
    <property type="match status" value="1"/>
</dbReference>
<dbReference type="NCBIfam" id="NF006119">
    <property type="entry name" value="PRK08264.1-5"/>
    <property type="match status" value="1"/>
</dbReference>
<dbReference type="EMBL" id="CAADIF010000005">
    <property type="protein sequence ID" value="VFR61236.1"/>
    <property type="molecule type" value="Genomic_DNA"/>
</dbReference>
<dbReference type="PRINTS" id="PR00081">
    <property type="entry name" value="GDHRDH"/>
</dbReference>
<evidence type="ECO:0000313" key="4">
    <source>
        <dbReference type="EMBL" id="VFR61236.1"/>
    </source>
</evidence>
<dbReference type="SUPFAM" id="SSF51735">
    <property type="entry name" value="NAD(P)-binding Rossmann-fold domains"/>
    <property type="match status" value="1"/>
</dbReference>
<dbReference type="PANTHER" id="PTHR43391">
    <property type="entry name" value="RETINOL DEHYDROGENASE-RELATED"/>
    <property type="match status" value="1"/>
</dbReference>
<name>A0A484Q2F4_9ZZZZ</name>
<dbReference type="EMBL" id="CAADIA010000006">
    <property type="protein sequence ID" value="VFR32373.1"/>
    <property type="molecule type" value="Genomic_DNA"/>
</dbReference>
<evidence type="ECO:0000256" key="1">
    <source>
        <dbReference type="ARBA" id="ARBA00006484"/>
    </source>
</evidence>
<dbReference type="NCBIfam" id="NF006117">
    <property type="entry name" value="PRK08264.1-3"/>
    <property type="match status" value="1"/>
</dbReference>
<comment type="similarity">
    <text evidence="1">Belongs to the short-chain dehydrogenases/reductases (SDR) family.</text>
</comment>
<dbReference type="InterPro" id="IPR020904">
    <property type="entry name" value="Sc_DH/Rdtase_CS"/>
</dbReference>
<proteinExistence type="inferred from homology"/>
<dbReference type="Gene3D" id="3.40.50.720">
    <property type="entry name" value="NAD(P)-binding Rossmann-like Domain"/>
    <property type="match status" value="1"/>
</dbReference>
<protein>
    <submittedName>
        <fullName evidence="3">Short-chain dehydrogenase/reductase SDR</fullName>
    </submittedName>
</protein>
<accession>A0A484Q2F4</accession>
<gene>
    <name evidence="3" type="ORF">ANK1_4151</name>
    <name evidence="4" type="ORF">ANK2_4152</name>
</gene>
<dbReference type="PANTHER" id="PTHR43391:SF91">
    <property type="entry name" value="OS04G0390700 PROTEIN"/>
    <property type="match status" value="1"/>
</dbReference>
<evidence type="ECO:0000313" key="3">
    <source>
        <dbReference type="EMBL" id="VFR32373.1"/>
    </source>
</evidence>
<evidence type="ECO:0000256" key="2">
    <source>
        <dbReference type="ARBA" id="ARBA00023002"/>
    </source>
</evidence>
<dbReference type="PRINTS" id="PR00080">
    <property type="entry name" value="SDRFAMILY"/>
</dbReference>
<dbReference type="PROSITE" id="PS00061">
    <property type="entry name" value="ADH_SHORT"/>
    <property type="match status" value="1"/>
</dbReference>
<dbReference type="AlphaFoldDB" id="A0A484Q2F4"/>